<keyword evidence="1" id="KW-0472">Membrane</keyword>
<organism evidence="3 4">
    <name type="scientific">Phialocephala subalpina</name>
    <dbReference type="NCBI Taxonomy" id="576137"/>
    <lineage>
        <taxon>Eukaryota</taxon>
        <taxon>Fungi</taxon>
        <taxon>Dikarya</taxon>
        <taxon>Ascomycota</taxon>
        <taxon>Pezizomycotina</taxon>
        <taxon>Leotiomycetes</taxon>
        <taxon>Helotiales</taxon>
        <taxon>Mollisiaceae</taxon>
        <taxon>Phialocephala</taxon>
        <taxon>Phialocephala fortinii species complex</taxon>
    </lineage>
</organism>
<evidence type="ECO:0000313" key="4">
    <source>
        <dbReference type="Proteomes" id="UP000184330"/>
    </source>
</evidence>
<keyword evidence="1" id="KW-0812">Transmembrane</keyword>
<sequence length="236" mass="24711">MHFQFILLGASLLSLATASINFEYKHKRQGDLTTNTVTGTPPCLLLLSSLLFPNFSISTQKLNAPASSSTTIQLSELSAVPASSSDSTDAVASTDLTATSTDAAASATDAIDSTTTAESTPLFQSHPFTTTSSNSTFTATKYSSSEKVTSSRRHVSLPIFPFYFRPLSTLTPKPLDDFTELTDQTATTSGAVATSTPKSAAGKTLDARGWCVVLSVIFGAWGAVGIFFGLGVGGWI</sequence>
<proteinExistence type="predicted"/>
<keyword evidence="2" id="KW-0732">Signal</keyword>
<name>A0A1L7XDS2_9HELO</name>
<evidence type="ECO:0000256" key="2">
    <source>
        <dbReference type="SAM" id="SignalP"/>
    </source>
</evidence>
<dbReference type="AlphaFoldDB" id="A0A1L7XDS2"/>
<protein>
    <submittedName>
        <fullName evidence="3">Uncharacterized protein</fullName>
    </submittedName>
</protein>
<gene>
    <name evidence="3" type="ORF">PAC_13060</name>
</gene>
<feature type="signal peptide" evidence="2">
    <location>
        <begin position="1"/>
        <end position="18"/>
    </location>
</feature>
<dbReference type="EMBL" id="FJOG01000023">
    <property type="protein sequence ID" value="CZR63163.1"/>
    <property type="molecule type" value="Genomic_DNA"/>
</dbReference>
<feature type="transmembrane region" description="Helical" evidence="1">
    <location>
        <begin position="212"/>
        <end position="235"/>
    </location>
</feature>
<reference evidence="3 4" key="1">
    <citation type="submission" date="2016-03" db="EMBL/GenBank/DDBJ databases">
        <authorList>
            <person name="Ploux O."/>
        </authorList>
    </citation>
    <scope>NUCLEOTIDE SEQUENCE [LARGE SCALE GENOMIC DNA]</scope>
    <source>
        <strain evidence="3 4">UAMH 11012</strain>
    </source>
</reference>
<dbReference type="Proteomes" id="UP000184330">
    <property type="component" value="Unassembled WGS sequence"/>
</dbReference>
<evidence type="ECO:0000313" key="3">
    <source>
        <dbReference type="EMBL" id="CZR63163.1"/>
    </source>
</evidence>
<accession>A0A1L7XDS2</accession>
<evidence type="ECO:0000256" key="1">
    <source>
        <dbReference type="SAM" id="Phobius"/>
    </source>
</evidence>
<keyword evidence="1" id="KW-1133">Transmembrane helix</keyword>
<feature type="chain" id="PRO_5012159801" evidence="2">
    <location>
        <begin position="19"/>
        <end position="236"/>
    </location>
</feature>
<dbReference type="OrthoDB" id="10662430at2759"/>
<keyword evidence="4" id="KW-1185">Reference proteome</keyword>